<keyword evidence="2" id="KW-0479">Metal-binding</keyword>
<name>A0A3A3G545_9BURK</name>
<keyword evidence="3" id="KW-0862">Zinc</keyword>
<dbReference type="InterPro" id="IPR011057">
    <property type="entry name" value="Mss4-like_sf"/>
</dbReference>
<dbReference type="GO" id="GO:0046872">
    <property type="term" value="F:metal ion binding"/>
    <property type="evidence" value="ECO:0007669"/>
    <property type="project" value="UniProtKB-KW"/>
</dbReference>
<comment type="similarity">
    <text evidence="1">Belongs to the Gfa family.</text>
</comment>
<dbReference type="Pfam" id="PF04828">
    <property type="entry name" value="GFA"/>
    <property type="match status" value="1"/>
</dbReference>
<protein>
    <submittedName>
        <fullName evidence="6">GFA family protein</fullName>
    </submittedName>
</protein>
<feature type="domain" description="CENP-V/GFA" evidence="5">
    <location>
        <begin position="10"/>
        <end position="127"/>
    </location>
</feature>
<dbReference type="Proteomes" id="UP000265955">
    <property type="component" value="Unassembled WGS sequence"/>
</dbReference>
<evidence type="ECO:0000313" key="7">
    <source>
        <dbReference type="Proteomes" id="UP000265955"/>
    </source>
</evidence>
<keyword evidence="4" id="KW-0456">Lyase</keyword>
<organism evidence="6 7">
    <name type="scientific">Noviherbaspirillum saxi</name>
    <dbReference type="NCBI Taxonomy" id="2320863"/>
    <lineage>
        <taxon>Bacteria</taxon>
        <taxon>Pseudomonadati</taxon>
        <taxon>Pseudomonadota</taxon>
        <taxon>Betaproteobacteria</taxon>
        <taxon>Burkholderiales</taxon>
        <taxon>Oxalobacteraceae</taxon>
        <taxon>Noviherbaspirillum</taxon>
    </lineage>
</organism>
<evidence type="ECO:0000259" key="5">
    <source>
        <dbReference type="PROSITE" id="PS51891"/>
    </source>
</evidence>
<comment type="caution">
    <text evidence="6">The sequence shown here is derived from an EMBL/GenBank/DDBJ whole genome shotgun (WGS) entry which is preliminary data.</text>
</comment>
<evidence type="ECO:0000256" key="4">
    <source>
        <dbReference type="ARBA" id="ARBA00023239"/>
    </source>
</evidence>
<evidence type="ECO:0000313" key="6">
    <source>
        <dbReference type="EMBL" id="RJF97255.1"/>
    </source>
</evidence>
<proteinExistence type="inferred from homology"/>
<dbReference type="PANTHER" id="PTHR33337">
    <property type="entry name" value="GFA DOMAIN-CONTAINING PROTEIN"/>
    <property type="match status" value="1"/>
</dbReference>
<evidence type="ECO:0000256" key="2">
    <source>
        <dbReference type="ARBA" id="ARBA00022723"/>
    </source>
</evidence>
<dbReference type="GO" id="GO:0016846">
    <property type="term" value="F:carbon-sulfur lyase activity"/>
    <property type="evidence" value="ECO:0007669"/>
    <property type="project" value="InterPro"/>
</dbReference>
<reference evidence="7" key="1">
    <citation type="submission" date="2018-09" db="EMBL/GenBank/DDBJ databases">
        <authorList>
            <person name="Zhu H."/>
        </authorList>
    </citation>
    <scope>NUCLEOTIDE SEQUENCE [LARGE SCALE GENOMIC DNA]</scope>
    <source>
        <strain evidence="7">K1R23-30</strain>
    </source>
</reference>
<accession>A0A3A3G545</accession>
<dbReference type="AlphaFoldDB" id="A0A3A3G545"/>
<dbReference type="InterPro" id="IPR006913">
    <property type="entry name" value="CENP-V/GFA"/>
</dbReference>
<gene>
    <name evidence="6" type="ORF">D3871_00920</name>
</gene>
<keyword evidence="7" id="KW-1185">Reference proteome</keyword>
<sequence>MMEMPMPIQFSGGCACGAVRYQCSATPLAMYNCHCRSCQQAGGGAYSPLIVMATAKLGICGALNRHAVQAETGGHSERCFCGRCGSPLFALSKQNPEVIVIHAASLDDPAWFKPVADIWTVSALPWVCMDRHIPKVFKSPPVLDREEKEEAVSL</sequence>
<dbReference type="Gene3D" id="3.90.1590.10">
    <property type="entry name" value="glutathione-dependent formaldehyde- activating enzyme (gfa)"/>
    <property type="match status" value="1"/>
</dbReference>
<evidence type="ECO:0000256" key="3">
    <source>
        <dbReference type="ARBA" id="ARBA00022833"/>
    </source>
</evidence>
<evidence type="ECO:0000256" key="1">
    <source>
        <dbReference type="ARBA" id="ARBA00005495"/>
    </source>
</evidence>
<dbReference type="PANTHER" id="PTHR33337:SF40">
    <property type="entry name" value="CENP-V_GFA DOMAIN-CONTAINING PROTEIN-RELATED"/>
    <property type="match status" value="1"/>
</dbReference>
<dbReference type="SUPFAM" id="SSF51316">
    <property type="entry name" value="Mss4-like"/>
    <property type="match status" value="1"/>
</dbReference>
<dbReference type="EMBL" id="QYUO01000001">
    <property type="protein sequence ID" value="RJF97255.1"/>
    <property type="molecule type" value="Genomic_DNA"/>
</dbReference>
<dbReference type="PROSITE" id="PS51891">
    <property type="entry name" value="CENP_V_GFA"/>
    <property type="match status" value="1"/>
</dbReference>